<evidence type="ECO:0000313" key="2">
    <source>
        <dbReference type="Proteomes" id="UP000031982"/>
    </source>
</evidence>
<sequence>MQINSSRGDREKAKSSFRLFYSNRRFLLLKDEKMFYKI</sequence>
<gene>
    <name evidence="1" type="ORF">SD77_3558</name>
</gene>
<name>A0ABR5AWN6_BACBA</name>
<organism evidence="1 2">
    <name type="scientific">Bacillus badius</name>
    <dbReference type="NCBI Taxonomy" id="1455"/>
    <lineage>
        <taxon>Bacteria</taxon>
        <taxon>Bacillati</taxon>
        <taxon>Bacillota</taxon>
        <taxon>Bacilli</taxon>
        <taxon>Bacillales</taxon>
        <taxon>Bacillaceae</taxon>
        <taxon>Pseudobacillus</taxon>
    </lineage>
</organism>
<comment type="caution">
    <text evidence="1">The sequence shown here is derived from an EMBL/GenBank/DDBJ whole genome shotgun (WGS) entry which is preliminary data.</text>
</comment>
<dbReference type="EMBL" id="JXLP01000004">
    <property type="protein sequence ID" value="KIL79138.1"/>
    <property type="molecule type" value="Genomic_DNA"/>
</dbReference>
<protein>
    <recommendedName>
        <fullName evidence="3">Ribose 5-phosphate isomerase B</fullName>
    </recommendedName>
</protein>
<proteinExistence type="predicted"/>
<reference evidence="1 2" key="1">
    <citation type="submission" date="2015-01" db="EMBL/GenBank/DDBJ databases">
        <title>Genome Assembly of Bacillus badius MTCC 1458.</title>
        <authorList>
            <person name="Verma A."/>
            <person name="Khatri I."/>
            <person name="Mual P."/>
            <person name="Subramanian S."/>
            <person name="Krishnamurthi S."/>
        </authorList>
    </citation>
    <scope>NUCLEOTIDE SEQUENCE [LARGE SCALE GENOMIC DNA]</scope>
    <source>
        <strain evidence="1 2">MTCC 1458</strain>
    </source>
</reference>
<keyword evidence="2" id="KW-1185">Reference proteome</keyword>
<accession>A0ABR5AWN6</accession>
<evidence type="ECO:0000313" key="1">
    <source>
        <dbReference type="EMBL" id="KIL79138.1"/>
    </source>
</evidence>
<evidence type="ECO:0008006" key="3">
    <source>
        <dbReference type="Google" id="ProtNLM"/>
    </source>
</evidence>
<dbReference type="Proteomes" id="UP000031982">
    <property type="component" value="Unassembled WGS sequence"/>
</dbReference>